<proteinExistence type="predicted"/>
<dbReference type="InterPro" id="IPR005162">
    <property type="entry name" value="Retrotrans_gag_dom"/>
</dbReference>
<organism evidence="2 3">
    <name type="scientific">Cajanus cajan</name>
    <name type="common">Pigeon pea</name>
    <name type="synonym">Cajanus indicus</name>
    <dbReference type="NCBI Taxonomy" id="3821"/>
    <lineage>
        <taxon>Eukaryota</taxon>
        <taxon>Viridiplantae</taxon>
        <taxon>Streptophyta</taxon>
        <taxon>Embryophyta</taxon>
        <taxon>Tracheophyta</taxon>
        <taxon>Spermatophyta</taxon>
        <taxon>Magnoliopsida</taxon>
        <taxon>eudicotyledons</taxon>
        <taxon>Gunneridae</taxon>
        <taxon>Pentapetalae</taxon>
        <taxon>rosids</taxon>
        <taxon>fabids</taxon>
        <taxon>Fabales</taxon>
        <taxon>Fabaceae</taxon>
        <taxon>Papilionoideae</taxon>
        <taxon>50 kb inversion clade</taxon>
        <taxon>NPAAA clade</taxon>
        <taxon>indigoferoid/millettioid clade</taxon>
        <taxon>Phaseoleae</taxon>
        <taxon>Cajanus</taxon>
    </lineage>
</organism>
<feature type="domain" description="Retrotransposon gag" evidence="1">
    <location>
        <begin position="52"/>
        <end position="150"/>
    </location>
</feature>
<reference evidence="2 3" key="1">
    <citation type="journal article" date="2012" name="Nat. Biotechnol.">
        <title>Draft genome sequence of pigeonpea (Cajanus cajan), an orphan legume crop of resource-poor farmers.</title>
        <authorList>
            <person name="Varshney R.K."/>
            <person name="Chen W."/>
            <person name="Li Y."/>
            <person name="Bharti A.K."/>
            <person name="Saxena R.K."/>
            <person name="Schlueter J.A."/>
            <person name="Donoghue M.T."/>
            <person name="Azam S."/>
            <person name="Fan G."/>
            <person name="Whaley A.M."/>
            <person name="Farmer A.D."/>
            <person name="Sheridan J."/>
            <person name="Iwata A."/>
            <person name="Tuteja R."/>
            <person name="Penmetsa R.V."/>
            <person name="Wu W."/>
            <person name="Upadhyaya H.D."/>
            <person name="Yang S.P."/>
            <person name="Shah T."/>
            <person name="Saxena K.B."/>
            <person name="Michael T."/>
            <person name="McCombie W.R."/>
            <person name="Yang B."/>
            <person name="Zhang G."/>
            <person name="Yang H."/>
            <person name="Wang J."/>
            <person name="Spillane C."/>
            <person name="Cook D.R."/>
            <person name="May G.D."/>
            <person name="Xu X."/>
            <person name="Jackson S.A."/>
        </authorList>
    </citation>
    <scope>NUCLEOTIDE SEQUENCE [LARGE SCALE GENOMIC DNA]</scope>
    <source>
        <strain evidence="3">cv. Asha</strain>
    </source>
</reference>
<evidence type="ECO:0000313" key="3">
    <source>
        <dbReference type="Proteomes" id="UP000075243"/>
    </source>
</evidence>
<dbReference type="Pfam" id="PF03732">
    <property type="entry name" value="Retrotrans_gag"/>
    <property type="match status" value="1"/>
</dbReference>
<evidence type="ECO:0000313" key="2">
    <source>
        <dbReference type="EMBL" id="KYP73018.1"/>
    </source>
</evidence>
<name>A0A151U1C3_CAJCA</name>
<dbReference type="Proteomes" id="UP000075243">
    <property type="component" value="Chromosome 2"/>
</dbReference>
<gene>
    <name evidence="2" type="ORF">KK1_005625</name>
</gene>
<protein>
    <recommendedName>
        <fullName evidence="1">Retrotransposon gag domain-containing protein</fullName>
    </recommendedName>
</protein>
<keyword evidence="3" id="KW-1185">Reference proteome</keyword>
<dbReference type="Gramene" id="C.cajan_05490.t">
    <property type="protein sequence ID" value="C.cajan_05490.t.cds1"/>
    <property type="gene ID" value="C.cajan_05490"/>
</dbReference>
<dbReference type="AlphaFoldDB" id="A0A151U1C3"/>
<evidence type="ECO:0000259" key="1">
    <source>
        <dbReference type="Pfam" id="PF03732"/>
    </source>
</evidence>
<accession>A0A151U1C3</accession>
<dbReference type="PANTHER" id="PTHR37610:SF55">
    <property type="entry name" value="RETROTRANSPOSON COPIA-LIKE N-TERMINAL DOMAIN-CONTAINING PROTEIN"/>
    <property type="match status" value="1"/>
</dbReference>
<dbReference type="PANTHER" id="PTHR37610">
    <property type="entry name" value="CCHC-TYPE DOMAIN-CONTAINING PROTEIN"/>
    <property type="match status" value="1"/>
</dbReference>
<dbReference type="EMBL" id="CM003604">
    <property type="protein sequence ID" value="KYP73018.1"/>
    <property type="molecule type" value="Genomic_DNA"/>
</dbReference>
<sequence>MIVALETKNKEHFVYGTLVCPPRSDPMHEAWKRCNRMVMSWLTRSMSPPIKQSIMWMDTASEIWKDLHDRFSHFDKFHIADLQDQIQNCRQGNSSISEYYTRLKILWKELEMYRCVLLCTCSKICSCGLILKLKKEREDDCVIRFLRGLNDEYAQV</sequence>